<evidence type="ECO:0000313" key="1">
    <source>
        <dbReference type="EMBL" id="KAG9239569.1"/>
    </source>
</evidence>
<dbReference type="EMBL" id="MU251357">
    <property type="protein sequence ID" value="KAG9239569.1"/>
    <property type="molecule type" value="Genomic_DNA"/>
</dbReference>
<evidence type="ECO:0000313" key="2">
    <source>
        <dbReference type="Proteomes" id="UP000824998"/>
    </source>
</evidence>
<protein>
    <submittedName>
        <fullName evidence="1">Uncharacterized protein</fullName>
    </submittedName>
</protein>
<dbReference type="AlphaFoldDB" id="A0A9P7YTC5"/>
<name>A0A9P7YTC5_9HELO</name>
<gene>
    <name evidence="1" type="ORF">BJ875DRAFT_538561</name>
</gene>
<proteinExistence type="predicted"/>
<dbReference type="Proteomes" id="UP000824998">
    <property type="component" value="Unassembled WGS sequence"/>
</dbReference>
<organism evidence="1 2">
    <name type="scientific">Amylocarpus encephaloides</name>
    <dbReference type="NCBI Taxonomy" id="45428"/>
    <lineage>
        <taxon>Eukaryota</taxon>
        <taxon>Fungi</taxon>
        <taxon>Dikarya</taxon>
        <taxon>Ascomycota</taxon>
        <taxon>Pezizomycotina</taxon>
        <taxon>Leotiomycetes</taxon>
        <taxon>Helotiales</taxon>
        <taxon>Helotiales incertae sedis</taxon>
        <taxon>Amylocarpus</taxon>
    </lineage>
</organism>
<accession>A0A9P7YTC5</accession>
<keyword evidence="2" id="KW-1185">Reference proteome</keyword>
<sequence>MCYATALLFVSPACTNELKLAGRSDNWHMQPRIEGVLPVGPESTLAVSLATSHMGTASLLVPSKVDCIPEAPDSMQATQYCAKQPDGRSFPQSIPHRVPEGNYRQKSLLVNA</sequence>
<comment type="caution">
    <text evidence="1">The sequence shown here is derived from an EMBL/GenBank/DDBJ whole genome shotgun (WGS) entry which is preliminary data.</text>
</comment>
<reference evidence="1" key="1">
    <citation type="journal article" date="2021" name="IMA Fungus">
        <title>Genomic characterization of three marine fungi, including Emericellopsis atlantica sp. nov. with signatures of a generalist lifestyle and marine biomass degradation.</title>
        <authorList>
            <person name="Hagestad O.C."/>
            <person name="Hou L."/>
            <person name="Andersen J.H."/>
            <person name="Hansen E.H."/>
            <person name="Altermark B."/>
            <person name="Li C."/>
            <person name="Kuhnert E."/>
            <person name="Cox R.J."/>
            <person name="Crous P.W."/>
            <person name="Spatafora J.W."/>
            <person name="Lail K."/>
            <person name="Amirebrahimi M."/>
            <person name="Lipzen A."/>
            <person name="Pangilinan J."/>
            <person name="Andreopoulos W."/>
            <person name="Hayes R.D."/>
            <person name="Ng V."/>
            <person name="Grigoriev I.V."/>
            <person name="Jackson S.A."/>
            <person name="Sutton T.D.S."/>
            <person name="Dobson A.D.W."/>
            <person name="Rama T."/>
        </authorList>
    </citation>
    <scope>NUCLEOTIDE SEQUENCE</scope>
    <source>
        <strain evidence="1">TRa018bII</strain>
    </source>
</reference>